<evidence type="ECO:0000313" key="1">
    <source>
        <dbReference type="EMBL" id="CCX34777.1"/>
    </source>
</evidence>
<dbReference type="EMBL" id="HF936631">
    <property type="protein sequence ID" value="CCX34777.1"/>
    <property type="molecule type" value="Genomic_DNA"/>
</dbReference>
<proteinExistence type="predicted"/>
<name>U4LVQ9_PYROM</name>
<gene>
    <name evidence="1" type="ORF">PCON_04294</name>
</gene>
<sequence>MLQQHLDILFVLYFSSIFHQVQPHNSKRHQDGLRILHQRRVLI</sequence>
<keyword evidence="2" id="KW-1185">Reference proteome</keyword>
<accession>U4LVQ9</accession>
<protein>
    <submittedName>
        <fullName evidence="1">Uncharacterized protein</fullName>
    </submittedName>
</protein>
<dbReference type="AlphaFoldDB" id="U4LVQ9"/>
<evidence type="ECO:0000313" key="2">
    <source>
        <dbReference type="Proteomes" id="UP000018144"/>
    </source>
</evidence>
<dbReference type="Proteomes" id="UP000018144">
    <property type="component" value="Unassembled WGS sequence"/>
</dbReference>
<organism evidence="1 2">
    <name type="scientific">Pyronema omphalodes (strain CBS 100304)</name>
    <name type="common">Pyronema confluens</name>
    <dbReference type="NCBI Taxonomy" id="1076935"/>
    <lineage>
        <taxon>Eukaryota</taxon>
        <taxon>Fungi</taxon>
        <taxon>Dikarya</taxon>
        <taxon>Ascomycota</taxon>
        <taxon>Pezizomycotina</taxon>
        <taxon>Pezizomycetes</taxon>
        <taxon>Pezizales</taxon>
        <taxon>Pyronemataceae</taxon>
        <taxon>Pyronema</taxon>
    </lineage>
</organism>
<reference evidence="1 2" key="1">
    <citation type="journal article" date="2013" name="PLoS Genet.">
        <title>The genome and development-dependent transcriptomes of Pyronema confluens: a window into fungal evolution.</title>
        <authorList>
            <person name="Traeger S."/>
            <person name="Altegoer F."/>
            <person name="Freitag M."/>
            <person name="Gabaldon T."/>
            <person name="Kempken F."/>
            <person name="Kumar A."/>
            <person name="Marcet-Houben M."/>
            <person name="Poggeler S."/>
            <person name="Stajich J.E."/>
            <person name="Nowrousian M."/>
        </authorList>
    </citation>
    <scope>NUCLEOTIDE SEQUENCE [LARGE SCALE GENOMIC DNA]</scope>
    <source>
        <strain evidence="2">CBS 100304</strain>
        <tissue evidence="1">Vegetative mycelium</tissue>
    </source>
</reference>